<proteinExistence type="predicted"/>
<accession>A0A2S7I1S2</accession>
<evidence type="ECO:0000313" key="2">
    <source>
        <dbReference type="Proteomes" id="UP000238565"/>
    </source>
</evidence>
<sequence>MNTIQILEFLKYFSLKGQLIGFDNSGGDFLDYVTKETEFITTPENLKFKIRQFRINWGEVKSNQKSVNFCERNFCFDLRNNSDILGTENNPENLIRPINAKPFSSGGKQYIRYLFYSNHYYNEMKRDPNWHMQTVNQYDNVLWLNEMGESYYPFSMIISIPNESKVDFEKFLNLKMGEIQYHNGVREVENNTWRKYFYTALDKAIRNNAEDLQEILKYPSEVIIDELCLNSNNETYSLNDLKLLIKKIADYWNGIFSSISDDDKKNLIFGILEKIQKKDAGEIYDLFFQSDTLYFKKYKDLLGDDEAIKFVYLLMRLFYMKIDFNEYKTQISNLPSDHIIPIIKEDFLPHNTGASNVLLTKGPEPSYEMTDYGLKIEKIDFYTFKFGDSYSKIVTGEKDPCRLIKNKFYNYNEIIGLFCCFSRKEVGLMQGMIYPVPAFAYEAFHKGLSKDYTILTFINDLSNAAGVLFPFFNILIGEEVVINLILLIIGETGLLLDSDIMKGTVDDLKKTPKGKVFLYTYYFISGFWGNCEQINVVSKAINTNKYKAIFDFENLLSAWGAFYADPNDFMSVADNPNREELIKLMNRIQKDYERYKK</sequence>
<dbReference type="RefSeq" id="WP_104794553.1">
    <property type="nucleotide sequence ID" value="NZ_PTPZ01000011.1"/>
</dbReference>
<reference evidence="1 2" key="1">
    <citation type="submission" date="2018-02" db="EMBL/GenBank/DDBJ databases">
        <title>Draft genome sequence of bacterial isolates from marine environment.</title>
        <authorList>
            <person name="Singh S.K."/>
            <person name="Hill R."/>
            <person name="Major S."/>
            <person name="Cai H."/>
            <person name="Li Y."/>
        </authorList>
    </citation>
    <scope>NUCLEOTIDE SEQUENCE [LARGE SCALE GENOMIC DNA]</scope>
    <source>
        <strain evidence="1 2">IMET F</strain>
    </source>
</reference>
<protein>
    <submittedName>
        <fullName evidence="1">Uncharacterized protein</fullName>
    </submittedName>
</protein>
<evidence type="ECO:0000313" key="1">
    <source>
        <dbReference type="EMBL" id="PPZ90530.1"/>
    </source>
</evidence>
<dbReference type="EMBL" id="PTPZ01000011">
    <property type="protein sequence ID" value="PPZ90530.1"/>
    <property type="molecule type" value="Genomic_DNA"/>
</dbReference>
<dbReference type="Proteomes" id="UP000238565">
    <property type="component" value="Unassembled WGS sequence"/>
</dbReference>
<dbReference type="AlphaFoldDB" id="A0A2S7I1S2"/>
<organism evidence="1 2">
    <name type="scientific">Cloacibacterium normanense</name>
    <dbReference type="NCBI Taxonomy" id="237258"/>
    <lineage>
        <taxon>Bacteria</taxon>
        <taxon>Pseudomonadati</taxon>
        <taxon>Bacteroidota</taxon>
        <taxon>Flavobacteriia</taxon>
        <taxon>Flavobacteriales</taxon>
        <taxon>Weeksellaceae</taxon>
    </lineage>
</organism>
<gene>
    <name evidence="1" type="ORF">C3729_13005</name>
</gene>
<name>A0A2S7I1S2_9FLAO</name>
<comment type="caution">
    <text evidence="1">The sequence shown here is derived from an EMBL/GenBank/DDBJ whole genome shotgun (WGS) entry which is preliminary data.</text>
</comment>